<protein>
    <submittedName>
        <fullName evidence="1">Uncharacterized protein</fullName>
    </submittedName>
</protein>
<dbReference type="EMBL" id="HBFS01003194">
    <property type="protein sequence ID" value="CAD8909011.1"/>
    <property type="molecule type" value="Transcribed_RNA"/>
</dbReference>
<dbReference type="AlphaFoldDB" id="A0A7S1G5H9"/>
<name>A0A7S1G5H9_9STRA</name>
<proteinExistence type="predicted"/>
<reference evidence="1" key="1">
    <citation type="submission" date="2021-01" db="EMBL/GenBank/DDBJ databases">
        <authorList>
            <person name="Corre E."/>
            <person name="Pelletier E."/>
            <person name="Niang G."/>
            <person name="Scheremetjew M."/>
            <person name="Finn R."/>
            <person name="Kale V."/>
            <person name="Holt S."/>
            <person name="Cochrane G."/>
            <person name="Meng A."/>
            <person name="Brown T."/>
            <person name="Cohen L."/>
        </authorList>
    </citation>
    <scope>NUCLEOTIDE SEQUENCE</scope>
    <source>
        <strain evidence="1">Ms1</strain>
    </source>
</reference>
<sequence length="104" mass="11348">MAALRRNVRVDGVARNACLLLIHLAGGDARSNPARVDNIRAIKEARARMVLSMLVDTAADPETVRYAKLAQCALGLRHVREGSAEFAELYEGMPERAASPVTYK</sequence>
<organism evidence="1">
    <name type="scientific">Bicosoecida sp. CB-2014</name>
    <dbReference type="NCBI Taxonomy" id="1486930"/>
    <lineage>
        <taxon>Eukaryota</taxon>
        <taxon>Sar</taxon>
        <taxon>Stramenopiles</taxon>
        <taxon>Bigyra</taxon>
        <taxon>Opalozoa</taxon>
        <taxon>Bicosoecida</taxon>
    </lineage>
</organism>
<accession>A0A7S1G5H9</accession>
<evidence type="ECO:0000313" key="1">
    <source>
        <dbReference type="EMBL" id="CAD8909011.1"/>
    </source>
</evidence>
<gene>
    <name evidence="1" type="ORF">BSP0115_LOCUS2215</name>
</gene>